<feature type="domain" description="OmpR/PhoB-type" evidence="4">
    <location>
        <begin position="192"/>
        <end position="289"/>
    </location>
</feature>
<evidence type="ECO:0000313" key="5">
    <source>
        <dbReference type="EMBL" id="SHG73921.1"/>
    </source>
</evidence>
<keyword evidence="3" id="KW-1133">Transmembrane helix</keyword>
<gene>
    <name evidence="5" type="ORF">SAMN05444148_0839</name>
</gene>
<dbReference type="InterPro" id="IPR001867">
    <property type="entry name" value="OmpR/PhoB-type_DNA-bd"/>
</dbReference>
<reference evidence="6" key="1">
    <citation type="submission" date="2016-11" db="EMBL/GenBank/DDBJ databases">
        <authorList>
            <person name="Varghese N."/>
            <person name="Submissions S."/>
        </authorList>
    </citation>
    <scope>NUCLEOTIDE SEQUENCE [LARGE SCALE GENOMIC DNA]</scope>
    <source>
        <strain evidence="6">DSM 25330</strain>
    </source>
</reference>
<dbReference type="AlphaFoldDB" id="A0A1M5M9K8"/>
<dbReference type="InterPro" id="IPR016032">
    <property type="entry name" value="Sig_transdc_resp-reg_C-effctor"/>
</dbReference>
<keyword evidence="1 2" id="KW-0238">DNA-binding</keyword>
<accession>A0A1M5M9K8</accession>
<evidence type="ECO:0000256" key="3">
    <source>
        <dbReference type="SAM" id="Phobius"/>
    </source>
</evidence>
<evidence type="ECO:0000313" key="6">
    <source>
        <dbReference type="Proteomes" id="UP000184522"/>
    </source>
</evidence>
<dbReference type="CDD" id="cd00383">
    <property type="entry name" value="trans_reg_C"/>
    <property type="match status" value="1"/>
</dbReference>
<evidence type="ECO:0000256" key="2">
    <source>
        <dbReference type="PROSITE-ProRule" id="PRU01091"/>
    </source>
</evidence>
<dbReference type="SUPFAM" id="SSF46894">
    <property type="entry name" value="C-terminal effector domain of the bipartite response regulators"/>
    <property type="match status" value="1"/>
</dbReference>
<dbReference type="GO" id="GO:0000160">
    <property type="term" value="P:phosphorelay signal transduction system"/>
    <property type="evidence" value="ECO:0007669"/>
    <property type="project" value="InterPro"/>
</dbReference>
<dbReference type="Proteomes" id="UP000184522">
    <property type="component" value="Unassembled WGS sequence"/>
</dbReference>
<dbReference type="EMBL" id="FQWS01000001">
    <property type="protein sequence ID" value="SHG73921.1"/>
    <property type="molecule type" value="Genomic_DNA"/>
</dbReference>
<dbReference type="Pfam" id="PF00486">
    <property type="entry name" value="Trans_reg_C"/>
    <property type="match status" value="1"/>
</dbReference>
<dbReference type="PROSITE" id="PS51755">
    <property type="entry name" value="OMPR_PHOB"/>
    <property type="match status" value="1"/>
</dbReference>
<dbReference type="GO" id="GO:0006355">
    <property type="term" value="P:regulation of DNA-templated transcription"/>
    <property type="evidence" value="ECO:0007669"/>
    <property type="project" value="InterPro"/>
</dbReference>
<evidence type="ECO:0000256" key="1">
    <source>
        <dbReference type="ARBA" id="ARBA00023125"/>
    </source>
</evidence>
<dbReference type="InterPro" id="IPR036388">
    <property type="entry name" value="WH-like_DNA-bd_sf"/>
</dbReference>
<name>A0A1M5M9K8_9FLAO</name>
<dbReference type="STRING" id="1089305.SAMN05444148_0839"/>
<dbReference type="SMART" id="SM00862">
    <property type="entry name" value="Trans_reg_C"/>
    <property type="match status" value="1"/>
</dbReference>
<keyword evidence="3" id="KW-0812">Transmembrane</keyword>
<dbReference type="Gene3D" id="1.10.10.10">
    <property type="entry name" value="Winged helix-like DNA-binding domain superfamily/Winged helix DNA-binding domain"/>
    <property type="match status" value="1"/>
</dbReference>
<organism evidence="5 6">
    <name type="scientific">Winogradskyella jejuensis</name>
    <dbReference type="NCBI Taxonomy" id="1089305"/>
    <lineage>
        <taxon>Bacteria</taxon>
        <taxon>Pseudomonadati</taxon>
        <taxon>Bacteroidota</taxon>
        <taxon>Flavobacteriia</taxon>
        <taxon>Flavobacteriales</taxon>
        <taxon>Flavobacteriaceae</taxon>
        <taxon>Winogradskyella</taxon>
    </lineage>
</organism>
<evidence type="ECO:0000259" key="4">
    <source>
        <dbReference type="PROSITE" id="PS51755"/>
    </source>
</evidence>
<keyword evidence="3" id="KW-0472">Membrane</keyword>
<dbReference type="GO" id="GO:0003677">
    <property type="term" value="F:DNA binding"/>
    <property type="evidence" value="ECO:0007669"/>
    <property type="project" value="UniProtKB-UniRule"/>
</dbReference>
<proteinExistence type="predicted"/>
<feature type="transmembrane region" description="Helical" evidence="3">
    <location>
        <begin position="162"/>
        <end position="180"/>
    </location>
</feature>
<dbReference type="RefSeq" id="WP_073083494.1">
    <property type="nucleotide sequence ID" value="NZ_FQWS01000001.1"/>
</dbReference>
<keyword evidence="6" id="KW-1185">Reference proteome</keyword>
<dbReference type="OrthoDB" id="7556122at2"/>
<feature type="DNA-binding region" description="OmpR/PhoB-type" evidence="2">
    <location>
        <begin position="192"/>
        <end position="289"/>
    </location>
</feature>
<sequence length="291" mass="33235">MLFTVIMSKKAIYLTIGFILFFSLVVSCSVEENDDFSERVKISLREVGNQLLLSNKDSTSLILPVVALEQSKYRLSFQNNLTFEPNTLVSIVQHNLKKSKLPEYYRVEVIQCADNEVAYSYEMSVDEESTLIPCLSRVLPEDCYTIEIRFINRSASSALREAFVYIFGFITITFVLFGIYRSKKTRLKTQNEDYIAIGRFKFFKAENKLVKEAEEISLSKKESELLAILVSSPNVVVTRDELTKRVWEDNGVIVGRSLDTFISKLRKKLSADQSIIIENVHGVGYKLVLVS</sequence>
<protein>
    <submittedName>
        <fullName evidence="5">Transcriptional regulatory protein, C terminal</fullName>
    </submittedName>
</protein>